<dbReference type="Proteomes" id="UP000183816">
    <property type="component" value="Unassembled WGS sequence"/>
</dbReference>
<evidence type="ECO:0000313" key="3">
    <source>
        <dbReference type="Proteomes" id="UP000183816"/>
    </source>
</evidence>
<organism evidence="2 3">
    <name type="scientific">Streptococcus equinus</name>
    <name type="common">Streptococcus bovis</name>
    <dbReference type="NCBI Taxonomy" id="1335"/>
    <lineage>
        <taxon>Bacteria</taxon>
        <taxon>Bacillati</taxon>
        <taxon>Bacillota</taxon>
        <taxon>Bacilli</taxon>
        <taxon>Lactobacillales</taxon>
        <taxon>Streptococcaceae</taxon>
        <taxon>Streptococcus</taxon>
    </lineage>
</organism>
<feature type="transmembrane region" description="Helical" evidence="1">
    <location>
        <begin position="146"/>
        <end position="168"/>
    </location>
</feature>
<proteinExistence type="predicted"/>
<accession>A0A1H0NKZ2</accession>
<dbReference type="RefSeq" id="WP_074482367.1">
    <property type="nucleotide sequence ID" value="NZ_FNJK01000003.1"/>
</dbReference>
<dbReference type="PANTHER" id="PTHR40076:SF1">
    <property type="entry name" value="MEMBRANE PROTEIN"/>
    <property type="match status" value="1"/>
</dbReference>
<evidence type="ECO:0000256" key="1">
    <source>
        <dbReference type="SAM" id="Phobius"/>
    </source>
</evidence>
<gene>
    <name evidence="2" type="ORF">SAMN05216347_103144</name>
</gene>
<dbReference type="Pfam" id="PF06161">
    <property type="entry name" value="DUF975"/>
    <property type="match status" value="1"/>
</dbReference>
<evidence type="ECO:0000313" key="2">
    <source>
        <dbReference type="EMBL" id="SDO93422.1"/>
    </source>
</evidence>
<dbReference type="PANTHER" id="PTHR40076">
    <property type="entry name" value="MEMBRANE PROTEIN-RELATED"/>
    <property type="match status" value="1"/>
</dbReference>
<dbReference type="EMBL" id="FNJK01000003">
    <property type="protein sequence ID" value="SDO93422.1"/>
    <property type="molecule type" value="Genomic_DNA"/>
</dbReference>
<sequence>MNASTASEIRAKARKALFVPGKVPLYLFPVILYIISPLILFEISTSIFRVFMHQAFPVDIIFWGLGLLSFFLLTSANFALLDSLRGYREKVGISDNGIAFSKEIFGKLFVTSLVKWFYLILWMWPTGIAILYLLYEIKYGFYAPGIWANVVVVIFFSFIFGGIILSIIKSYSYSMTSYILYDQIKNGTYTNPNNVIKRSKELMDGNRWRYFCLQFSFIGWNVLAYIFWAIMNFYVFPYRQAAQIVFYEELLELERKSQLLK</sequence>
<dbReference type="AlphaFoldDB" id="A0A1H0NKZ2"/>
<feature type="transmembrane region" description="Helical" evidence="1">
    <location>
        <begin position="116"/>
        <end position="134"/>
    </location>
</feature>
<feature type="transmembrane region" description="Helical" evidence="1">
    <location>
        <begin position="60"/>
        <end position="81"/>
    </location>
</feature>
<keyword evidence="1" id="KW-0812">Transmembrane</keyword>
<dbReference type="OrthoDB" id="9784844at2"/>
<feature type="transmembrane region" description="Helical" evidence="1">
    <location>
        <begin position="25"/>
        <end position="48"/>
    </location>
</feature>
<keyword evidence="1" id="KW-0472">Membrane</keyword>
<feature type="transmembrane region" description="Helical" evidence="1">
    <location>
        <begin position="208"/>
        <end position="230"/>
    </location>
</feature>
<protein>
    <submittedName>
        <fullName evidence="2">Uncharacterized membrane protein</fullName>
    </submittedName>
</protein>
<dbReference type="InterPro" id="IPR010380">
    <property type="entry name" value="DUF975"/>
</dbReference>
<keyword evidence="1" id="KW-1133">Transmembrane helix</keyword>
<name>A0A1H0NKZ2_STREI</name>
<reference evidence="2 3" key="1">
    <citation type="submission" date="2016-10" db="EMBL/GenBank/DDBJ databases">
        <authorList>
            <person name="de Groot N.N."/>
        </authorList>
    </citation>
    <scope>NUCLEOTIDE SEQUENCE [LARGE SCALE GENOMIC DNA]</scope>
    <source>
        <strain evidence="2 3">Sb04</strain>
    </source>
</reference>